<feature type="domain" description="C2H2-type" evidence="7">
    <location>
        <begin position="242"/>
        <end position="270"/>
    </location>
</feature>
<evidence type="ECO:0000259" key="7">
    <source>
        <dbReference type="PROSITE" id="PS50157"/>
    </source>
</evidence>
<feature type="domain" description="C2H2-type" evidence="7">
    <location>
        <begin position="430"/>
        <end position="458"/>
    </location>
</feature>
<feature type="domain" description="C2H2-type" evidence="7">
    <location>
        <begin position="272"/>
        <end position="300"/>
    </location>
</feature>
<dbReference type="SUPFAM" id="SSF57667">
    <property type="entry name" value="beta-beta-alpha zinc fingers"/>
    <property type="match status" value="7"/>
</dbReference>
<dbReference type="Pfam" id="PF13912">
    <property type="entry name" value="zf-C2H2_6"/>
    <property type="match status" value="2"/>
</dbReference>
<feature type="domain" description="ZAD" evidence="8">
    <location>
        <begin position="16"/>
        <end position="91"/>
    </location>
</feature>
<evidence type="ECO:0000259" key="8">
    <source>
        <dbReference type="PROSITE" id="PS51915"/>
    </source>
</evidence>
<proteinExistence type="predicted"/>
<dbReference type="InterPro" id="IPR012934">
    <property type="entry name" value="Znf_AD"/>
</dbReference>
<evidence type="ECO:0000256" key="4">
    <source>
        <dbReference type="ARBA" id="ARBA00022833"/>
    </source>
</evidence>
<dbReference type="GeneID" id="113467326"/>
<evidence type="ECO:0000256" key="6">
    <source>
        <dbReference type="PROSITE-ProRule" id="PRU01263"/>
    </source>
</evidence>
<evidence type="ECO:0000256" key="2">
    <source>
        <dbReference type="ARBA" id="ARBA00022737"/>
    </source>
</evidence>
<feature type="domain" description="C2H2-type" evidence="7">
    <location>
        <begin position="736"/>
        <end position="759"/>
    </location>
</feature>
<gene>
    <name evidence="10" type="primary">LOC113467326</name>
</gene>
<name>A0A3Q0IX26_DIACI</name>
<feature type="domain" description="C2H2-type" evidence="7">
    <location>
        <begin position="328"/>
        <end position="355"/>
    </location>
</feature>
<feature type="binding site" evidence="6">
    <location>
        <position position="18"/>
    </location>
    <ligand>
        <name>Zn(2+)</name>
        <dbReference type="ChEBI" id="CHEBI:29105"/>
    </ligand>
</feature>
<dbReference type="GO" id="GO:0005634">
    <property type="term" value="C:nucleus"/>
    <property type="evidence" value="ECO:0007669"/>
    <property type="project" value="InterPro"/>
</dbReference>
<dbReference type="PANTHER" id="PTHR24379">
    <property type="entry name" value="KRAB AND ZINC FINGER DOMAIN-CONTAINING"/>
    <property type="match status" value="1"/>
</dbReference>
<dbReference type="GO" id="GO:0008270">
    <property type="term" value="F:zinc ion binding"/>
    <property type="evidence" value="ECO:0007669"/>
    <property type="project" value="UniProtKB-UniRule"/>
</dbReference>
<accession>A0A3Q0IX26</accession>
<dbReference type="Pfam" id="PF00096">
    <property type="entry name" value="zf-C2H2"/>
    <property type="match status" value="5"/>
</dbReference>
<feature type="binding site" evidence="6">
    <location>
        <position position="64"/>
    </location>
    <ligand>
        <name>Zn(2+)</name>
        <dbReference type="ChEBI" id="CHEBI:29105"/>
    </ligand>
</feature>
<dbReference type="Proteomes" id="UP000079169">
    <property type="component" value="Unplaced"/>
</dbReference>
<dbReference type="PROSITE" id="PS50157">
    <property type="entry name" value="ZINC_FINGER_C2H2_2"/>
    <property type="match status" value="14"/>
</dbReference>
<dbReference type="STRING" id="121845.A0A3Q0IX26"/>
<keyword evidence="3 5" id="KW-0863">Zinc-finger</keyword>
<dbReference type="PROSITE" id="PS51915">
    <property type="entry name" value="ZAD"/>
    <property type="match status" value="1"/>
</dbReference>
<keyword evidence="2" id="KW-0677">Repeat</keyword>
<evidence type="ECO:0000313" key="10">
    <source>
        <dbReference type="RefSeq" id="XP_026679238.1"/>
    </source>
</evidence>
<dbReference type="Gene3D" id="3.40.1800.20">
    <property type="match status" value="1"/>
</dbReference>
<feature type="domain" description="C2H2-type" evidence="7">
    <location>
        <begin position="848"/>
        <end position="875"/>
    </location>
</feature>
<feature type="domain" description="C2H2-type" evidence="7">
    <location>
        <begin position="504"/>
        <end position="528"/>
    </location>
</feature>
<dbReference type="KEGG" id="dci:113467326"/>
<evidence type="ECO:0000313" key="9">
    <source>
        <dbReference type="Proteomes" id="UP000079169"/>
    </source>
</evidence>
<dbReference type="InterPro" id="IPR013087">
    <property type="entry name" value="Znf_C2H2_type"/>
</dbReference>
<dbReference type="Pfam" id="PF07776">
    <property type="entry name" value="zf-AD"/>
    <property type="match status" value="1"/>
</dbReference>
<keyword evidence="9" id="KW-1185">Reference proteome</keyword>
<feature type="binding site" evidence="6">
    <location>
        <position position="67"/>
    </location>
    <ligand>
        <name>Zn(2+)</name>
        <dbReference type="ChEBI" id="CHEBI:29105"/>
    </ligand>
</feature>
<dbReference type="SUPFAM" id="SSF57716">
    <property type="entry name" value="Glucocorticoid receptor-like (DNA-binding domain)"/>
    <property type="match status" value="1"/>
</dbReference>
<feature type="binding site" evidence="6">
    <location>
        <position position="21"/>
    </location>
    <ligand>
        <name>Zn(2+)</name>
        <dbReference type="ChEBI" id="CHEBI:29105"/>
    </ligand>
</feature>
<sequence length="902" mass="104314">MAEEDLNWTPKQDMSLLCRVCANQHDYLIPIFEGEGLDHDMPTKMDKHLPIKVRENDKLPTQMCYQCASTIIAWSDLVTNCLEADKKLTRMLKINEKKAGVSELSLLILLFLFIACLGKFEVEIILTKRTIRYNSCVRENDKLPTQMCYQCASTIIAWSDLVTNCLEADKKLTRMLKINEKKAGSGRIILNILCQEDPGGSSNDLVDSPRSYECYECGKTYRYKCHVSKHISLTHSDTGFKYTCSLCGLELVRRCDLRKHRILEHSDQTKQYPCPECGQIFGRNLELRNHKIRKHKMEPEPEECRPGRRAVSELFAKARVYVDGCLMHKCPTCEILLKSSKSLRNHLLVHTGEKPFTCEKCGKQFRTVSQLIHMKSHTDTTRYVCEVCGKDFNSVRNLKRHKLTHNTLKSFVCSVCNTGFTVKKRCNDIWSCCACVAKFASVAYLARHISQSHATSIPSLLPPPPDLCTHCSNTLSAHCSHVECDEDYDSVLGRNLGHMDTNAFICFYCDGTYADKTSLSVHIKLEHTDFVYGQVQGIIEWYACVQCCKLYTRKQDILKHIRWVHDIVERRDASEYRIFTVRDVTFPCNVCGQIRVLSRTCPSHQMPADIMTTKCEEHAHQIAKCHECMFCEIHVEDCYALWLHIFALHKEHYYECNLCPKFKRLKMGTGGIRTHMRRMHKINIHPDQTRASLREQASIIIDGVLHYKCVHCPEIYWSYIKLKDHILHSHTCTELHTCKQCDKVFPNEKRLENHVKRVHETVPELQCPHCGRFFSERSNFKRHLTIHTGERKYVCELCGASFNQWSSLYTHKFSHTNTKYNCSLCTKSFNTPKSLAVHLKSHLDTNVYVCDTCGKQFSSRVVWRGHIKIHSTSRDYICHLCNAGFVVKKYLTQHYKTHKNKS</sequence>
<feature type="domain" description="C2H2-type" evidence="7">
    <location>
        <begin position="876"/>
        <end position="902"/>
    </location>
</feature>
<dbReference type="RefSeq" id="XP_026679238.1">
    <property type="nucleotide sequence ID" value="XM_026823437.1"/>
</dbReference>
<dbReference type="InterPro" id="IPR036236">
    <property type="entry name" value="Znf_C2H2_sf"/>
</dbReference>
<dbReference type="PaxDb" id="121845-A0A3Q0IX26"/>
<organism evidence="9 10">
    <name type="scientific">Diaphorina citri</name>
    <name type="common">Asian citrus psyllid</name>
    <dbReference type="NCBI Taxonomy" id="121845"/>
    <lineage>
        <taxon>Eukaryota</taxon>
        <taxon>Metazoa</taxon>
        <taxon>Ecdysozoa</taxon>
        <taxon>Arthropoda</taxon>
        <taxon>Hexapoda</taxon>
        <taxon>Insecta</taxon>
        <taxon>Pterygota</taxon>
        <taxon>Neoptera</taxon>
        <taxon>Paraneoptera</taxon>
        <taxon>Hemiptera</taxon>
        <taxon>Sternorrhyncha</taxon>
        <taxon>Psylloidea</taxon>
        <taxon>Psyllidae</taxon>
        <taxon>Diaphorininae</taxon>
        <taxon>Diaphorina</taxon>
    </lineage>
</organism>
<reference evidence="10" key="1">
    <citation type="submission" date="2025-08" db="UniProtKB">
        <authorList>
            <consortium name="RefSeq"/>
        </authorList>
    </citation>
    <scope>IDENTIFICATION</scope>
</reference>
<dbReference type="PROSITE" id="PS00028">
    <property type="entry name" value="ZINC_FINGER_C2H2_1"/>
    <property type="match status" value="14"/>
</dbReference>
<feature type="domain" description="C2H2-type" evidence="7">
    <location>
        <begin position="820"/>
        <end position="847"/>
    </location>
</feature>
<dbReference type="PANTHER" id="PTHR24379:SF121">
    <property type="entry name" value="C2H2-TYPE DOMAIN-CONTAINING PROTEIN"/>
    <property type="match status" value="1"/>
</dbReference>
<feature type="domain" description="C2H2-type" evidence="7">
    <location>
        <begin position="793"/>
        <end position="820"/>
    </location>
</feature>
<protein>
    <submittedName>
        <fullName evidence="10">Zinc finger protein 62 homolog</fullName>
    </submittedName>
</protein>
<keyword evidence="1 6" id="KW-0479">Metal-binding</keyword>
<feature type="domain" description="C2H2-type" evidence="7">
    <location>
        <begin position="383"/>
        <end position="410"/>
    </location>
</feature>
<dbReference type="Gene3D" id="3.30.160.60">
    <property type="entry name" value="Classic Zinc Finger"/>
    <property type="match status" value="9"/>
</dbReference>
<evidence type="ECO:0000256" key="1">
    <source>
        <dbReference type="ARBA" id="ARBA00022723"/>
    </source>
</evidence>
<dbReference type="SMART" id="SM00868">
    <property type="entry name" value="zf-AD"/>
    <property type="match status" value="2"/>
</dbReference>
<evidence type="ECO:0000256" key="5">
    <source>
        <dbReference type="PROSITE-ProRule" id="PRU00042"/>
    </source>
</evidence>
<feature type="domain" description="C2H2-type" evidence="7">
    <location>
        <begin position="542"/>
        <end position="565"/>
    </location>
</feature>
<dbReference type="AlphaFoldDB" id="A0A3Q0IX26"/>
<feature type="domain" description="C2H2-type" evidence="7">
    <location>
        <begin position="765"/>
        <end position="792"/>
    </location>
</feature>
<feature type="domain" description="C2H2-type" evidence="7">
    <location>
        <begin position="212"/>
        <end position="236"/>
    </location>
</feature>
<keyword evidence="4 6" id="KW-0862">Zinc</keyword>
<dbReference type="FunFam" id="3.30.160.60:FF:000624">
    <property type="entry name" value="zinc finger protein 697"/>
    <property type="match status" value="1"/>
</dbReference>
<evidence type="ECO:0000256" key="3">
    <source>
        <dbReference type="ARBA" id="ARBA00022771"/>
    </source>
</evidence>
<dbReference type="SMART" id="SM00355">
    <property type="entry name" value="ZnF_C2H2"/>
    <property type="match status" value="18"/>
</dbReference>